<sequence>MTQSPIRKSALLILALAVAGVFASRGVAAPAPIVESNVAPLDQHTLDKHANGVVKALRLEGAKADAVRGILETHFQAVQAWHAAHAAELSALWSEWSAARTPPHQDEAKAAGIATQIYAAYAGFAPQHDAFIAALGRELKPEQIEKLKNVLTKKPGMQRTYKAYLQMIPTFTAEQKAVIHHKLEQARETSLDSASPKETIALFKLRKVEIEAYIDAQGLDYKKAYAAFCARIKEESEARKERHE</sequence>
<comment type="caution">
    <text evidence="1">The sequence shown here is derived from an EMBL/GenBank/DDBJ whole genome shotgun (WGS) entry which is preliminary data.</text>
</comment>
<dbReference type="Pfam" id="PF12875">
    <property type="entry name" value="DUF3826"/>
    <property type="match status" value="1"/>
</dbReference>
<gene>
    <name evidence="1" type="ORF">GALL_199770</name>
</gene>
<evidence type="ECO:0008006" key="2">
    <source>
        <dbReference type="Google" id="ProtNLM"/>
    </source>
</evidence>
<accession>A0A1J5RP78</accession>
<name>A0A1J5RP78_9ZZZZ</name>
<reference evidence="1" key="1">
    <citation type="submission" date="2016-10" db="EMBL/GenBank/DDBJ databases">
        <title>Sequence of Gallionella enrichment culture.</title>
        <authorList>
            <person name="Poehlein A."/>
            <person name="Muehling M."/>
            <person name="Daniel R."/>
        </authorList>
    </citation>
    <scope>NUCLEOTIDE SEQUENCE</scope>
</reference>
<protein>
    <recommendedName>
        <fullName evidence="2">DUF3826 domain-containing protein</fullName>
    </recommendedName>
</protein>
<evidence type="ECO:0000313" key="1">
    <source>
        <dbReference type="EMBL" id="OIQ98056.1"/>
    </source>
</evidence>
<dbReference type="EMBL" id="MLJW01000124">
    <property type="protein sequence ID" value="OIQ98056.1"/>
    <property type="molecule type" value="Genomic_DNA"/>
</dbReference>
<dbReference type="InterPro" id="IPR024284">
    <property type="entry name" value="DUF3826"/>
</dbReference>
<organism evidence="1">
    <name type="scientific">mine drainage metagenome</name>
    <dbReference type="NCBI Taxonomy" id="410659"/>
    <lineage>
        <taxon>unclassified sequences</taxon>
        <taxon>metagenomes</taxon>
        <taxon>ecological metagenomes</taxon>
    </lineage>
</organism>
<dbReference type="AlphaFoldDB" id="A0A1J5RP78"/>
<proteinExistence type="predicted"/>